<dbReference type="Proteomes" id="UP000732619">
    <property type="component" value="Unassembled WGS sequence"/>
</dbReference>
<evidence type="ECO:0000313" key="2">
    <source>
        <dbReference type="Proteomes" id="UP000732619"/>
    </source>
</evidence>
<protein>
    <submittedName>
        <fullName evidence="1">Uncharacterized protein</fullName>
    </submittedName>
</protein>
<dbReference type="AlphaFoldDB" id="A0A8T3VK73"/>
<evidence type="ECO:0000313" key="1">
    <source>
        <dbReference type="EMBL" id="MBE6511533.1"/>
    </source>
</evidence>
<name>A0A8T3VK73_METOL</name>
<gene>
    <name evidence="1" type="ORF">E7Z75_00070</name>
</gene>
<organism evidence="1 2">
    <name type="scientific">Methanobrevibacter olleyae</name>
    <dbReference type="NCBI Taxonomy" id="294671"/>
    <lineage>
        <taxon>Archaea</taxon>
        <taxon>Methanobacteriati</taxon>
        <taxon>Methanobacteriota</taxon>
        <taxon>Methanomada group</taxon>
        <taxon>Methanobacteria</taxon>
        <taxon>Methanobacteriales</taxon>
        <taxon>Methanobacteriaceae</taxon>
        <taxon>Methanobrevibacter</taxon>
    </lineage>
</organism>
<reference evidence="1" key="1">
    <citation type="submission" date="2019-04" db="EMBL/GenBank/DDBJ databases">
        <title>Evolution of Biomass-Degrading Anaerobic Consortia Revealed by Metagenomics.</title>
        <authorList>
            <person name="Peng X."/>
        </authorList>
    </citation>
    <scope>NUCLEOTIDE SEQUENCE</scope>
    <source>
        <strain evidence="1">SIG14</strain>
    </source>
</reference>
<comment type="caution">
    <text evidence="1">The sequence shown here is derived from an EMBL/GenBank/DDBJ whole genome shotgun (WGS) entry which is preliminary data.</text>
</comment>
<proteinExistence type="predicted"/>
<sequence length="101" mass="11989">MDNFKLVNRDEIIDFINDHKGLLELIEKSYPLVRKYFPKYSNCLLYSIDPEIVNLEHIMLFINGDEKVYDEDCLRLKELENEIEKLKVSNCNVKPLLLVDI</sequence>
<dbReference type="EMBL" id="SUTG01000001">
    <property type="protein sequence ID" value="MBE6511533.1"/>
    <property type="molecule type" value="Genomic_DNA"/>
</dbReference>
<accession>A0A8T3VK73</accession>